<sequence length="63" mass="6818">MHPVQLQAPPAAAAGAPDSPSAGNVLTKDKLRQIVLAIQTMRDRGATEQNSPEYAKLMQVMRF</sequence>
<keyword evidence="2" id="KW-1185">Reference proteome</keyword>
<organism evidence="1 2">
    <name type="scientific">Coemansia helicoidea</name>
    <dbReference type="NCBI Taxonomy" id="1286919"/>
    <lineage>
        <taxon>Eukaryota</taxon>
        <taxon>Fungi</taxon>
        <taxon>Fungi incertae sedis</taxon>
        <taxon>Zoopagomycota</taxon>
        <taxon>Kickxellomycotina</taxon>
        <taxon>Kickxellomycetes</taxon>
        <taxon>Kickxellales</taxon>
        <taxon>Kickxellaceae</taxon>
        <taxon>Coemansia</taxon>
    </lineage>
</organism>
<reference evidence="1" key="1">
    <citation type="submission" date="2022-07" db="EMBL/GenBank/DDBJ databases">
        <title>Phylogenomic reconstructions and comparative analyses of Kickxellomycotina fungi.</title>
        <authorList>
            <person name="Reynolds N.K."/>
            <person name="Stajich J.E."/>
            <person name="Barry K."/>
            <person name="Grigoriev I.V."/>
            <person name="Crous P."/>
            <person name="Smith M.E."/>
        </authorList>
    </citation>
    <scope>NUCLEOTIDE SEQUENCE</scope>
    <source>
        <strain evidence="1">BCRC 34780</strain>
    </source>
</reference>
<feature type="non-terminal residue" evidence="1">
    <location>
        <position position="63"/>
    </location>
</feature>
<dbReference type="Proteomes" id="UP001140087">
    <property type="component" value="Unassembled WGS sequence"/>
</dbReference>
<evidence type="ECO:0000313" key="1">
    <source>
        <dbReference type="EMBL" id="KAJ2797872.1"/>
    </source>
</evidence>
<comment type="caution">
    <text evidence="1">The sequence shown here is derived from an EMBL/GenBank/DDBJ whole genome shotgun (WGS) entry which is preliminary data.</text>
</comment>
<evidence type="ECO:0000313" key="2">
    <source>
        <dbReference type="Proteomes" id="UP001140087"/>
    </source>
</evidence>
<gene>
    <name evidence="1" type="ORF">H4R21_004148</name>
</gene>
<accession>A0ACC1L086</accession>
<name>A0ACC1L086_9FUNG</name>
<protein>
    <submittedName>
        <fullName evidence="1">Uncharacterized protein</fullName>
    </submittedName>
</protein>
<proteinExistence type="predicted"/>
<dbReference type="EMBL" id="JANBUN010001495">
    <property type="protein sequence ID" value="KAJ2797872.1"/>
    <property type="molecule type" value="Genomic_DNA"/>
</dbReference>